<comment type="caution">
    <text evidence="2">The sequence shown here is derived from an EMBL/GenBank/DDBJ whole genome shotgun (WGS) entry which is preliminary data.</text>
</comment>
<dbReference type="InterPro" id="IPR006311">
    <property type="entry name" value="TAT_signal"/>
</dbReference>
<feature type="transmembrane region" description="Helical" evidence="1">
    <location>
        <begin position="20"/>
        <end position="40"/>
    </location>
</feature>
<protein>
    <submittedName>
        <fullName evidence="2">Uncharacterized protein</fullName>
    </submittedName>
</protein>
<accession>E6PMH2</accession>
<dbReference type="AlphaFoldDB" id="E6PMH2"/>
<keyword evidence="1" id="KW-1133">Transmembrane helix</keyword>
<gene>
    <name evidence="2" type="ORF">CARN2_1114</name>
</gene>
<dbReference type="EMBL" id="CABM01000020">
    <property type="protein sequence ID" value="CBH96124.1"/>
    <property type="molecule type" value="Genomic_DNA"/>
</dbReference>
<keyword evidence="1" id="KW-0812">Transmembrane</keyword>
<sequence length="83" mass="8560">MQPTSKPKSPKHQATGRRSILRGLGAVTVAAGGAALVYGATVKAAEAARLVPAKGQDAGSTLPSAAGYRLTGNIRSYYRTARY</sequence>
<evidence type="ECO:0000256" key="1">
    <source>
        <dbReference type="SAM" id="Phobius"/>
    </source>
</evidence>
<evidence type="ECO:0000313" key="2">
    <source>
        <dbReference type="EMBL" id="CBH96124.1"/>
    </source>
</evidence>
<dbReference type="PROSITE" id="PS51318">
    <property type="entry name" value="TAT"/>
    <property type="match status" value="1"/>
</dbReference>
<name>E6PMH2_9ZZZZ</name>
<organism evidence="2">
    <name type="scientific">mine drainage metagenome</name>
    <dbReference type="NCBI Taxonomy" id="410659"/>
    <lineage>
        <taxon>unclassified sequences</taxon>
        <taxon>metagenomes</taxon>
        <taxon>ecological metagenomes</taxon>
    </lineage>
</organism>
<reference evidence="2" key="1">
    <citation type="submission" date="2009-10" db="EMBL/GenBank/DDBJ databases">
        <title>Diversity of trophic interactions inside an arsenic-rich microbial ecosystem.</title>
        <authorList>
            <person name="Bertin P.N."/>
            <person name="Heinrich-Salmeron A."/>
            <person name="Pelletier E."/>
            <person name="Goulhen-Chollet F."/>
            <person name="Arsene-Ploetze F."/>
            <person name="Gallien S."/>
            <person name="Calteau A."/>
            <person name="Vallenet D."/>
            <person name="Casiot C."/>
            <person name="Chane-Woon-Ming B."/>
            <person name="Giloteaux L."/>
            <person name="Barakat M."/>
            <person name="Bonnefoy V."/>
            <person name="Bruneel O."/>
            <person name="Chandler M."/>
            <person name="Cleiss J."/>
            <person name="Duran R."/>
            <person name="Elbaz-Poulichet F."/>
            <person name="Fonknechten N."/>
            <person name="Lauga B."/>
            <person name="Mornico D."/>
            <person name="Ortet P."/>
            <person name="Schaeffer C."/>
            <person name="Siguier P."/>
            <person name="Alexander Thil Smith A."/>
            <person name="Van Dorsselaer A."/>
            <person name="Weissenbach J."/>
            <person name="Medigue C."/>
            <person name="Le Paslier D."/>
        </authorList>
    </citation>
    <scope>NUCLEOTIDE SEQUENCE</scope>
</reference>
<keyword evidence="1" id="KW-0472">Membrane</keyword>
<proteinExistence type="predicted"/>